<dbReference type="Gene3D" id="1.50.10.10">
    <property type="match status" value="1"/>
</dbReference>
<proteinExistence type="predicted"/>
<sequence length="720" mass="80804">MKHSILGAALLLFASSACQQPGTATKQSDKIDRKAVVSRHNVHLSGIDTLGSLTVGNGRFAFTVDVTGLQSFPVAYANGVALGTQSEWGWHSFPNDQALTFSETLDTFNFNGNHPAVYSVQKKKGRGKAASDYFRANPQRIQLGNIGLVLLKKNGQEATCQDLTQIDQTLDLWTGTITSKFELEGTAVEVLTCADSAQDQIAFSIQSDLLKEGRIGVRFRYPTPLTGFSDKAINYDNYPGNTTSVVSSDSQAVFKRRIDTSRYGVQANWTHRATLIPKSVNEYILTPDSHNNRFSCTVAFEPGARASLPGPLTFSQVQQHSTNGWKRFWQSGAAVDFSQCTDKRAFELERRVVLSQYLLRVQEAGDNPPQETGLTYNSWYGKPHMEMIWWHMAQWALWGRPELLAPALNWYFRALPTATEIARRQGYKGVRWPKMTDNQGRETSSNVGSFLIWQQPHLIYLAELIYQDTHDKAFLKKYQDLVFKTADFMASFASYDSASQRYNLGKGIIPAQECFKAAETYNPPYELAYWKWGLQTAQSWRQRLGLAPDSQWQAVIDHLAPLAIKDGLYKGAADVTDSYSPNCRYTIDHPAVLMALSTLPANHSVDTAVMSRTFDTVEKVWHWEHTWGWDFPMVAMTAARLHRPEEAINALFKNVKTNTYLVNGHNYQDGRLTIYLPGNGALLSAIALMCAGSKEDPQHNLGFPKDGSWNVRWEGFEQLP</sequence>
<dbReference type="GO" id="GO:0005975">
    <property type="term" value="P:carbohydrate metabolic process"/>
    <property type="evidence" value="ECO:0007669"/>
    <property type="project" value="InterPro"/>
</dbReference>
<organism evidence="2 3">
    <name type="scientific">Arachidicoccus rhizosphaerae</name>
    <dbReference type="NCBI Taxonomy" id="551991"/>
    <lineage>
        <taxon>Bacteria</taxon>
        <taxon>Pseudomonadati</taxon>
        <taxon>Bacteroidota</taxon>
        <taxon>Chitinophagia</taxon>
        <taxon>Chitinophagales</taxon>
        <taxon>Chitinophagaceae</taxon>
        <taxon>Arachidicoccus</taxon>
    </lineage>
</organism>
<evidence type="ECO:0000313" key="2">
    <source>
        <dbReference type="EMBL" id="SDZ74162.1"/>
    </source>
</evidence>
<evidence type="ECO:0000313" key="3">
    <source>
        <dbReference type="Proteomes" id="UP000199041"/>
    </source>
</evidence>
<feature type="signal peptide" evidence="1">
    <location>
        <begin position="1"/>
        <end position="19"/>
    </location>
</feature>
<dbReference type="RefSeq" id="WP_091392108.1">
    <property type="nucleotide sequence ID" value="NZ_FNQY01000001.1"/>
</dbReference>
<keyword evidence="3" id="KW-1185">Reference proteome</keyword>
<dbReference type="EMBL" id="FNQY01000001">
    <property type="protein sequence ID" value="SDZ74162.1"/>
    <property type="molecule type" value="Genomic_DNA"/>
</dbReference>
<dbReference type="STRING" id="551991.SAMN05192529_101126"/>
<keyword evidence="1" id="KW-0732">Signal</keyword>
<dbReference type="OrthoDB" id="127395at2"/>
<dbReference type="InterPro" id="IPR008928">
    <property type="entry name" value="6-hairpin_glycosidase_sf"/>
</dbReference>
<name>A0A1H3VJ81_9BACT</name>
<dbReference type="GO" id="GO:0004553">
    <property type="term" value="F:hydrolase activity, hydrolyzing O-glycosyl compounds"/>
    <property type="evidence" value="ECO:0007669"/>
    <property type="project" value="TreeGrafter"/>
</dbReference>
<dbReference type="PROSITE" id="PS51257">
    <property type="entry name" value="PROKAR_LIPOPROTEIN"/>
    <property type="match status" value="1"/>
</dbReference>
<protein>
    <recommendedName>
        <fullName evidence="4">Glycosyl hydrolase family 65, N-terminal domain</fullName>
    </recommendedName>
</protein>
<reference evidence="2 3" key="1">
    <citation type="submission" date="2016-10" db="EMBL/GenBank/DDBJ databases">
        <authorList>
            <person name="de Groot N.N."/>
        </authorList>
    </citation>
    <scope>NUCLEOTIDE SEQUENCE [LARGE SCALE GENOMIC DNA]</scope>
    <source>
        <strain evidence="2 3">Vu-144</strain>
    </source>
</reference>
<dbReference type="Proteomes" id="UP000199041">
    <property type="component" value="Unassembled WGS sequence"/>
</dbReference>
<dbReference type="SUPFAM" id="SSF48208">
    <property type="entry name" value="Six-hairpin glycosidases"/>
    <property type="match status" value="1"/>
</dbReference>
<dbReference type="PANTHER" id="PTHR11051:SF8">
    <property type="entry name" value="PROTEIN-GLUCOSYLGALACTOSYLHYDROXYLYSINE GLUCOSIDASE"/>
    <property type="match status" value="1"/>
</dbReference>
<feature type="chain" id="PRO_5011650591" description="Glycosyl hydrolase family 65, N-terminal domain" evidence="1">
    <location>
        <begin position="20"/>
        <end position="720"/>
    </location>
</feature>
<accession>A0A1H3VJ81</accession>
<evidence type="ECO:0000256" key="1">
    <source>
        <dbReference type="SAM" id="SignalP"/>
    </source>
</evidence>
<gene>
    <name evidence="2" type="ORF">SAMN05192529_101126</name>
</gene>
<dbReference type="InterPro" id="IPR012341">
    <property type="entry name" value="6hp_glycosidase-like_sf"/>
</dbReference>
<dbReference type="PANTHER" id="PTHR11051">
    <property type="entry name" value="GLYCOSYL HYDROLASE-RELATED"/>
    <property type="match status" value="1"/>
</dbReference>
<dbReference type="AlphaFoldDB" id="A0A1H3VJ81"/>
<evidence type="ECO:0008006" key="4">
    <source>
        <dbReference type="Google" id="ProtNLM"/>
    </source>
</evidence>